<evidence type="ECO:0008006" key="3">
    <source>
        <dbReference type="Google" id="ProtNLM"/>
    </source>
</evidence>
<sequence length="205" mass="22489">MNAKWCVSTLIIILAVLGLSQGHTKASNQQISLQFTDVELASDTAHDEVVAAITRKLNVLGVEAIEIIENDGTQVSIRYYSDMDAPSVKAFLTQENLGDSSSGDRLPIDFPKEKIPEEYKLVVSDLHQQGDTVVVLNGNLVPVQKQEITDLFNPVVLNFSAQIVLEQGIVEHTAYKINKDIAIAIDQTFQNIPEVRAGPYNNANS</sequence>
<comment type="caution">
    <text evidence="1">The sequence shown here is derived from an EMBL/GenBank/DDBJ whole genome shotgun (WGS) entry which is preliminary data.</text>
</comment>
<dbReference type="Proteomes" id="UP000198337">
    <property type="component" value="Unassembled WGS sequence"/>
</dbReference>
<dbReference type="EMBL" id="FZNV01000001">
    <property type="protein sequence ID" value="SNR30701.1"/>
    <property type="molecule type" value="Genomic_DNA"/>
</dbReference>
<gene>
    <name evidence="1" type="ORF">SAMN04488009_1102</name>
</gene>
<proteinExistence type="predicted"/>
<organism evidence="1 2">
    <name type="scientific">Maribacter sedimenticola</name>
    <dbReference type="NCBI Taxonomy" id="228956"/>
    <lineage>
        <taxon>Bacteria</taxon>
        <taxon>Pseudomonadati</taxon>
        <taxon>Bacteroidota</taxon>
        <taxon>Flavobacteriia</taxon>
        <taxon>Flavobacteriales</taxon>
        <taxon>Flavobacteriaceae</taxon>
        <taxon>Maribacter</taxon>
    </lineage>
</organism>
<evidence type="ECO:0000313" key="2">
    <source>
        <dbReference type="Proteomes" id="UP000198337"/>
    </source>
</evidence>
<protein>
    <recommendedName>
        <fullName evidence="3">Preprotein translocase subunit SecD</fullName>
    </recommendedName>
</protein>
<dbReference type="RefSeq" id="WP_089259572.1">
    <property type="nucleotide sequence ID" value="NZ_FZNV01000001.1"/>
</dbReference>
<accession>A0ABY1SET9</accession>
<evidence type="ECO:0000313" key="1">
    <source>
        <dbReference type="EMBL" id="SNR30701.1"/>
    </source>
</evidence>
<keyword evidence="2" id="KW-1185">Reference proteome</keyword>
<reference evidence="1 2" key="1">
    <citation type="submission" date="2017-06" db="EMBL/GenBank/DDBJ databases">
        <authorList>
            <person name="Varghese N."/>
            <person name="Submissions S."/>
        </authorList>
    </citation>
    <scope>NUCLEOTIDE SEQUENCE [LARGE SCALE GENOMIC DNA]</scope>
    <source>
        <strain evidence="1 2">DSM 19840</strain>
    </source>
</reference>
<name>A0ABY1SET9_9FLAO</name>